<accession>A0A7R6PC95</accession>
<evidence type="ECO:0000256" key="3">
    <source>
        <dbReference type="ARBA" id="ARBA00022741"/>
    </source>
</evidence>
<dbReference type="NCBIfam" id="TIGR02533">
    <property type="entry name" value="type_II_gspE"/>
    <property type="match status" value="1"/>
</dbReference>
<dbReference type="Proteomes" id="UP000595663">
    <property type="component" value="Chromosome"/>
</dbReference>
<dbReference type="SUPFAM" id="SSF52540">
    <property type="entry name" value="P-loop containing nucleoside triphosphate hydrolases"/>
    <property type="match status" value="1"/>
</dbReference>
<dbReference type="SUPFAM" id="SSF160246">
    <property type="entry name" value="EspE N-terminal domain-like"/>
    <property type="match status" value="1"/>
</dbReference>
<keyword evidence="6" id="KW-1278">Translocase</keyword>
<dbReference type="PANTHER" id="PTHR30258:SF2">
    <property type="entry name" value="COMG OPERON PROTEIN 1"/>
    <property type="match status" value="1"/>
</dbReference>
<comment type="subcellular location">
    <subcellularLocation>
        <location evidence="8">Cell inner membrane</location>
    </subcellularLocation>
</comment>
<comment type="function">
    <text evidence="8">ATPase component of the type II secretion system required for the energy-dependent secretion of extracellular factors such as proteases and toxins from the periplasm. Acts as a molecular motor to provide the energy that is required for assembly of the pseudopilus and the extrusion of substrates generated in the cytoplasm.</text>
</comment>
<dbReference type="Pfam" id="PF05157">
    <property type="entry name" value="MshEN"/>
    <property type="match status" value="1"/>
</dbReference>
<dbReference type="GO" id="GO:0005886">
    <property type="term" value="C:plasma membrane"/>
    <property type="evidence" value="ECO:0007669"/>
    <property type="project" value="UniProtKB-SubCell"/>
</dbReference>
<evidence type="ECO:0000313" key="11">
    <source>
        <dbReference type="Proteomes" id="UP000595663"/>
    </source>
</evidence>
<dbReference type="KEGG" id="ajp:AMJAP_2162"/>
<keyword evidence="4 8" id="KW-0067">ATP-binding</keyword>
<evidence type="ECO:0000256" key="6">
    <source>
        <dbReference type="ARBA" id="ARBA00022967"/>
    </source>
</evidence>
<dbReference type="Gene3D" id="3.40.50.300">
    <property type="entry name" value="P-loop containing nucleotide triphosphate hydrolases"/>
    <property type="match status" value="1"/>
</dbReference>
<protein>
    <recommendedName>
        <fullName evidence="8">Type II secretion system protein E</fullName>
        <shortName evidence="8">T2SS protein E</shortName>
    </recommendedName>
    <alternativeName>
        <fullName evidence="8">Type II traffic warden ATPase</fullName>
    </alternativeName>
</protein>
<dbReference type="Gene3D" id="3.30.450.90">
    <property type="match status" value="1"/>
</dbReference>
<evidence type="ECO:0000256" key="4">
    <source>
        <dbReference type="ARBA" id="ARBA00022840"/>
    </source>
</evidence>
<proteinExistence type="inferred from homology"/>
<dbReference type="InterPro" id="IPR001482">
    <property type="entry name" value="T2SS/T4SS_dom"/>
</dbReference>
<dbReference type="GO" id="GO:0015628">
    <property type="term" value="P:protein secretion by the type II secretion system"/>
    <property type="evidence" value="ECO:0007669"/>
    <property type="project" value="UniProtKB-UniRule"/>
</dbReference>
<dbReference type="GO" id="GO:0016887">
    <property type="term" value="F:ATP hydrolysis activity"/>
    <property type="evidence" value="ECO:0007669"/>
    <property type="project" value="TreeGrafter"/>
</dbReference>
<dbReference type="InterPro" id="IPR027417">
    <property type="entry name" value="P-loop_NTPase"/>
</dbReference>
<evidence type="ECO:0000256" key="1">
    <source>
        <dbReference type="ARBA" id="ARBA00006611"/>
    </source>
</evidence>
<dbReference type="Pfam" id="PF00437">
    <property type="entry name" value="T2SSE"/>
    <property type="match status" value="1"/>
</dbReference>
<gene>
    <name evidence="10" type="primary">gspE</name>
    <name evidence="10" type="ORF">AMJAP_2162</name>
</gene>
<dbReference type="PROSITE" id="PS00662">
    <property type="entry name" value="T2SP_E"/>
    <property type="match status" value="1"/>
</dbReference>
<dbReference type="CDD" id="cd01129">
    <property type="entry name" value="PulE-GspE-like"/>
    <property type="match status" value="1"/>
</dbReference>
<comment type="similarity">
    <text evidence="1 8">Belongs to the GSP E family.</text>
</comment>
<evidence type="ECO:0000256" key="7">
    <source>
        <dbReference type="ARBA" id="ARBA00034006"/>
    </source>
</evidence>
<comment type="catalytic activity">
    <reaction evidence="7">
        <text>ATP + H2O + cellular proteinSide 1 = ADP + phosphate + cellular proteinSide 2.</text>
        <dbReference type="EC" id="7.4.2.8"/>
    </reaction>
</comment>
<dbReference type="InterPro" id="IPR037257">
    <property type="entry name" value="T2SS_E_N_sf"/>
</dbReference>
<evidence type="ECO:0000256" key="5">
    <source>
        <dbReference type="ARBA" id="ARBA00022927"/>
    </source>
</evidence>
<dbReference type="GO" id="GO:0005524">
    <property type="term" value="F:ATP binding"/>
    <property type="evidence" value="ECO:0007669"/>
    <property type="project" value="UniProtKB-UniRule"/>
</dbReference>
<dbReference type="PANTHER" id="PTHR30258">
    <property type="entry name" value="TYPE II SECRETION SYSTEM PROTEIN GSPE-RELATED"/>
    <property type="match status" value="1"/>
</dbReference>
<dbReference type="FunFam" id="3.30.450.90:FF:000001">
    <property type="entry name" value="Type II secretion system ATPase GspE"/>
    <property type="match status" value="1"/>
</dbReference>
<reference evidence="10 11" key="1">
    <citation type="journal article" date="2008" name="Int. J. Syst. Evol. Microbiol.">
        <title>Amphritea japonica sp. nov. and Amphritea balenae sp. nov., isolated from the sediment adjacent to sperm whale carcasses off Kagoshima, Japan.</title>
        <authorList>
            <person name="Miyazaki M."/>
            <person name="Nogi Y."/>
            <person name="Fujiwara Y."/>
            <person name="Kawato M."/>
            <person name="Nagahama T."/>
            <person name="Kubokawa K."/>
            <person name="Horikoshi K."/>
        </authorList>
    </citation>
    <scope>NUCLEOTIDE SEQUENCE [LARGE SCALE GENOMIC DNA]</scope>
    <source>
        <strain evidence="10 11">ATCC BAA-1530</strain>
    </source>
</reference>
<dbReference type="GO" id="GO:0015627">
    <property type="term" value="C:type II protein secretion system complex"/>
    <property type="evidence" value="ECO:0007669"/>
    <property type="project" value="UniProtKB-UniRule"/>
</dbReference>
<dbReference type="Gene3D" id="3.30.300.160">
    <property type="entry name" value="Type II secretion system, protein E, N-terminal domain"/>
    <property type="match status" value="1"/>
</dbReference>
<keyword evidence="2 8" id="KW-0813">Transport</keyword>
<name>A0A7R6PC95_9GAMM</name>
<dbReference type="FunFam" id="3.40.50.300:FF:000398">
    <property type="entry name" value="Type IV pilus assembly ATPase PilB"/>
    <property type="match status" value="1"/>
</dbReference>
<evidence type="ECO:0000313" key="10">
    <source>
        <dbReference type="EMBL" id="BBB26753.1"/>
    </source>
</evidence>
<dbReference type="InterPro" id="IPR013369">
    <property type="entry name" value="T2SS_GspE"/>
</dbReference>
<dbReference type="EMBL" id="AP014545">
    <property type="protein sequence ID" value="BBB26753.1"/>
    <property type="molecule type" value="Genomic_DNA"/>
</dbReference>
<keyword evidence="11" id="KW-1185">Reference proteome</keyword>
<evidence type="ECO:0000256" key="2">
    <source>
        <dbReference type="ARBA" id="ARBA00022448"/>
    </source>
</evidence>
<evidence type="ECO:0000259" key="9">
    <source>
        <dbReference type="PROSITE" id="PS00662"/>
    </source>
</evidence>
<keyword evidence="5 8" id="KW-0653">Protein transport</keyword>
<dbReference type="InterPro" id="IPR003593">
    <property type="entry name" value="AAA+_ATPase"/>
</dbReference>
<dbReference type="Gene3D" id="1.10.40.70">
    <property type="match status" value="1"/>
</dbReference>
<dbReference type="GO" id="GO:0008564">
    <property type="term" value="F:protein-exporting ATPase activity"/>
    <property type="evidence" value="ECO:0007669"/>
    <property type="project" value="UniProtKB-EC"/>
</dbReference>
<dbReference type="InterPro" id="IPR007831">
    <property type="entry name" value="T2SS_GspE_N"/>
</dbReference>
<feature type="domain" description="Bacterial type II secretion system protein E" evidence="9">
    <location>
        <begin position="395"/>
        <end position="409"/>
    </location>
</feature>
<dbReference type="SMART" id="SM00382">
    <property type="entry name" value="AAA"/>
    <property type="match status" value="1"/>
</dbReference>
<keyword evidence="3 8" id="KW-0547">Nucleotide-binding</keyword>
<sequence>MAMENAVLSDNEHRDLIQQQIKEWFSARNKLTAELFDRSLSLVNEQGETTRLPQMLLKLGQVSAEDLALCLADILNLKKVSFEDFPATPACSDLIAENFLKQHSVLPLEFTDHTLVLAMLDPSDEFIIKSTKLASGANKVEPVVISKTDLESLYEQFYSDGQSQLGKIADQVETSADDNDTDVDQLRDMASEAPVIRMVNLLIQRACKNNASDIHVEPFHDKLKVRFRCDGLLQDVEAPPAHLSAAIISRIKIMAHMNIAERRLPQDGRIDLRVQGQTIDIRVSSIPTVHGESVVMRLLQRDSQVQDFDSLGLTGEPLSRLKAALNKPNGMILVTGPTGSGKSTTLYTALQGLNTEQRKIITVEDPVEYQLEGVNQIQVRSSIGLDFATTLRSIVRQDPDIIMVGEMRDLETARICVQSALTGHLVLSTLHTNEAAGSITRLLDMGVEDYLLTSTLLCVVSQRLVRKLCQHCAKPYQPMPELLERLSKHSGLNIGPDSTLCEPVGCEHCRNTGYNGRIAICEVLPVDDHIRRQIMQNCDARALQKLAMQQGMHTMYSDGCSKALAGLTTLKEVLRVTQES</sequence>
<organism evidence="10 11">
    <name type="scientific">Amphritea japonica ATCC BAA-1530</name>
    <dbReference type="NCBI Taxonomy" id="1278309"/>
    <lineage>
        <taxon>Bacteria</taxon>
        <taxon>Pseudomonadati</taxon>
        <taxon>Pseudomonadota</taxon>
        <taxon>Gammaproteobacteria</taxon>
        <taxon>Oceanospirillales</taxon>
        <taxon>Oceanospirillaceae</taxon>
        <taxon>Amphritea</taxon>
    </lineage>
</organism>
<dbReference type="AlphaFoldDB" id="A0A7R6PC95"/>
<evidence type="ECO:0000256" key="8">
    <source>
        <dbReference type="RuleBase" id="RU366070"/>
    </source>
</evidence>